<dbReference type="EMBL" id="JBHSKP010000027">
    <property type="protein sequence ID" value="MFC5155925.1"/>
    <property type="molecule type" value="Genomic_DNA"/>
</dbReference>
<organism evidence="2 3">
    <name type="scientific">Streptomyces amakusaensis</name>
    <dbReference type="NCBI Taxonomy" id="67271"/>
    <lineage>
        <taxon>Bacteria</taxon>
        <taxon>Bacillati</taxon>
        <taxon>Actinomycetota</taxon>
        <taxon>Actinomycetes</taxon>
        <taxon>Kitasatosporales</taxon>
        <taxon>Streptomycetaceae</taxon>
        <taxon>Streptomyces</taxon>
    </lineage>
</organism>
<dbReference type="SUPFAM" id="SSF52540">
    <property type="entry name" value="P-loop containing nucleoside triphosphate hydrolases"/>
    <property type="match status" value="1"/>
</dbReference>
<keyword evidence="3" id="KW-1185">Reference proteome</keyword>
<comment type="caution">
    <text evidence="2">The sequence shown here is derived from an EMBL/GenBank/DDBJ whole genome shotgun (WGS) entry which is preliminary data.</text>
</comment>
<accession>A0ABW0ATK5</accession>
<name>A0ABW0ATK5_9ACTN</name>
<evidence type="ECO:0000313" key="3">
    <source>
        <dbReference type="Proteomes" id="UP001596160"/>
    </source>
</evidence>
<evidence type="ECO:0000313" key="2">
    <source>
        <dbReference type="EMBL" id="MFC5155925.1"/>
    </source>
</evidence>
<proteinExistence type="predicted"/>
<protein>
    <submittedName>
        <fullName evidence="2">ParA family protein</fullName>
    </submittedName>
</protein>
<gene>
    <name evidence="2" type="ORF">ACFPRH_29855</name>
</gene>
<dbReference type="RefSeq" id="WP_344484425.1">
    <property type="nucleotide sequence ID" value="NZ_BAAASB010000024.1"/>
</dbReference>
<reference evidence="3" key="1">
    <citation type="journal article" date="2019" name="Int. J. Syst. Evol. Microbiol.">
        <title>The Global Catalogue of Microorganisms (GCM) 10K type strain sequencing project: providing services to taxonomists for standard genome sequencing and annotation.</title>
        <authorList>
            <consortium name="The Broad Institute Genomics Platform"/>
            <consortium name="The Broad Institute Genome Sequencing Center for Infectious Disease"/>
            <person name="Wu L."/>
            <person name="Ma J."/>
        </authorList>
    </citation>
    <scope>NUCLEOTIDE SEQUENCE [LARGE SCALE GENOMIC DNA]</scope>
    <source>
        <strain evidence="3">PCU 266</strain>
    </source>
</reference>
<dbReference type="InterPro" id="IPR027417">
    <property type="entry name" value="P-loop_NTPase"/>
</dbReference>
<feature type="domain" description="CobQ/CobB/MinD/ParA nucleotide binding" evidence="1">
    <location>
        <begin position="115"/>
        <end position="141"/>
    </location>
</feature>
<evidence type="ECO:0000259" key="1">
    <source>
        <dbReference type="Pfam" id="PF01656"/>
    </source>
</evidence>
<sequence length="159" mass="16869">MMPGAGELVGQLGTEISLYEHVLDIDGEELPLVGIAVRVEAGRKSDRFHAILPDGTAGGTSFSTHLPIGVYGAFKEHCKKLSLPYNQGLAQSIRLWLDTHAIPRAAPRTEGARRIIMGNQKGGVGKTAVSAGVAQALAERGPSEPRLLHGHRALLLPDP</sequence>
<dbReference type="Proteomes" id="UP001596160">
    <property type="component" value="Unassembled WGS sequence"/>
</dbReference>
<dbReference type="InterPro" id="IPR002586">
    <property type="entry name" value="CobQ/CobB/MinD/ParA_Nub-bd_dom"/>
</dbReference>
<dbReference type="Pfam" id="PF01656">
    <property type="entry name" value="CbiA"/>
    <property type="match status" value="1"/>
</dbReference>
<dbReference type="Gene3D" id="3.40.50.300">
    <property type="entry name" value="P-loop containing nucleotide triphosphate hydrolases"/>
    <property type="match status" value="1"/>
</dbReference>